<evidence type="ECO:0000313" key="2">
    <source>
        <dbReference type="Proteomes" id="UP001162992"/>
    </source>
</evidence>
<keyword evidence="2" id="KW-1185">Reference proteome</keyword>
<comment type="caution">
    <text evidence="1">The sequence shown here is derived from an EMBL/GenBank/DDBJ whole genome shotgun (WGS) entry which is preliminary data.</text>
</comment>
<accession>A0ACC2E577</accession>
<sequence length="579" mass="62317">MSMCMGMGHAVRTTTVLLRGRILLLRQQQQQRNCVLKLGSSKGGPASCFARSKSSKFGHRSYSLGHQFPLLSALKSTVAACSLPASDLVLLSTKECRDGSILYKFGSPEEHQSEDITEKDEKFSSSLESDGLRNENSHDNFEKECSAKAVPDSQIHQPGSFSNSTELNENQEMEYAMGCLQELQGTGTSRNTIVLKKSSEESLILSPDELQFHNSSINSKSAISEHQSSSNAARECAYIDKGELQSSLVAKEQTSIKTEQVSPFNMVQAVESLDVAGTRLDNAVSDGDSKHAFGKEVEKDKCTSSTNMDVGRAGSQEGTICQSVLGEHGDEKTQAQEKMLQLSSGAAMLPHPNKVATGGEDAFFIEGSSWVGIADGVGAWTFSGIDSGHYARELMWNCAEIARGYLGKPNPKAVLEKAFRKTKATGSSTTLIAALYKQTLFAVNVGDSGFLLIRSKEVVAKSIPMQHAFNFPYQIGLQSDHPSVGEPYELPVSEGDVLVLGTDGLFDNLFENEIVKIVIANLQSGGGPELAAKMLVQSAQILAARQEGRTPFAEAAAAARINYLGGKLDDVTAIVSYVT</sequence>
<evidence type="ECO:0000313" key="1">
    <source>
        <dbReference type="EMBL" id="KAJ7561704.1"/>
    </source>
</evidence>
<proteinExistence type="predicted"/>
<dbReference type="EMBL" id="CM055094">
    <property type="protein sequence ID" value="KAJ7561704.1"/>
    <property type="molecule type" value="Genomic_DNA"/>
</dbReference>
<gene>
    <name evidence="1" type="ORF">O6H91_03G038200</name>
</gene>
<protein>
    <submittedName>
        <fullName evidence="1">Uncharacterized protein</fullName>
    </submittedName>
</protein>
<organism evidence="1 2">
    <name type="scientific">Diphasiastrum complanatum</name>
    <name type="common">Issler's clubmoss</name>
    <name type="synonym">Lycopodium complanatum</name>
    <dbReference type="NCBI Taxonomy" id="34168"/>
    <lineage>
        <taxon>Eukaryota</taxon>
        <taxon>Viridiplantae</taxon>
        <taxon>Streptophyta</taxon>
        <taxon>Embryophyta</taxon>
        <taxon>Tracheophyta</taxon>
        <taxon>Lycopodiopsida</taxon>
        <taxon>Lycopodiales</taxon>
        <taxon>Lycopodiaceae</taxon>
        <taxon>Lycopodioideae</taxon>
        <taxon>Diphasiastrum</taxon>
    </lineage>
</organism>
<dbReference type="Proteomes" id="UP001162992">
    <property type="component" value="Chromosome 3"/>
</dbReference>
<reference evidence="2" key="1">
    <citation type="journal article" date="2024" name="Proc. Natl. Acad. Sci. U.S.A.">
        <title>Extraordinary preservation of gene collinearity over three hundred million years revealed in homosporous lycophytes.</title>
        <authorList>
            <person name="Li C."/>
            <person name="Wickell D."/>
            <person name="Kuo L.Y."/>
            <person name="Chen X."/>
            <person name="Nie B."/>
            <person name="Liao X."/>
            <person name="Peng D."/>
            <person name="Ji J."/>
            <person name="Jenkins J."/>
            <person name="Williams M."/>
            <person name="Shu S."/>
            <person name="Plott C."/>
            <person name="Barry K."/>
            <person name="Rajasekar S."/>
            <person name="Grimwood J."/>
            <person name="Han X."/>
            <person name="Sun S."/>
            <person name="Hou Z."/>
            <person name="He W."/>
            <person name="Dai G."/>
            <person name="Sun C."/>
            <person name="Schmutz J."/>
            <person name="Leebens-Mack J.H."/>
            <person name="Li F.W."/>
            <person name="Wang L."/>
        </authorList>
    </citation>
    <scope>NUCLEOTIDE SEQUENCE [LARGE SCALE GENOMIC DNA]</scope>
    <source>
        <strain evidence="2">cv. PW_Plant_1</strain>
    </source>
</reference>
<name>A0ACC2E577_DIPCM</name>